<dbReference type="Pfam" id="PF13411">
    <property type="entry name" value="MerR_1"/>
    <property type="match status" value="1"/>
</dbReference>
<accession>A0A9D7E891</accession>
<dbReference type="Proteomes" id="UP000807785">
    <property type="component" value="Unassembled WGS sequence"/>
</dbReference>
<protein>
    <submittedName>
        <fullName evidence="3">MerR family transcriptional regulator</fullName>
    </submittedName>
</protein>
<dbReference type="GO" id="GO:0031419">
    <property type="term" value="F:cobalamin binding"/>
    <property type="evidence" value="ECO:0007669"/>
    <property type="project" value="InterPro"/>
</dbReference>
<evidence type="ECO:0000313" key="4">
    <source>
        <dbReference type="Proteomes" id="UP000807785"/>
    </source>
</evidence>
<comment type="caution">
    <text evidence="3">The sequence shown here is derived from an EMBL/GenBank/DDBJ whole genome shotgun (WGS) entry which is preliminary data.</text>
</comment>
<feature type="domain" description="B12-binding" evidence="2">
    <location>
        <begin position="179"/>
        <end position="304"/>
    </location>
</feature>
<dbReference type="SUPFAM" id="SSF52242">
    <property type="entry name" value="Cobalamin (vitamin B12)-binding domain"/>
    <property type="match status" value="1"/>
</dbReference>
<dbReference type="Gene3D" id="1.10.1660.10">
    <property type="match status" value="1"/>
</dbReference>
<dbReference type="InterPro" id="IPR036594">
    <property type="entry name" value="Meth_synthase_dom"/>
</dbReference>
<dbReference type="SMART" id="SM00422">
    <property type="entry name" value="HTH_MERR"/>
    <property type="match status" value="1"/>
</dbReference>
<dbReference type="PROSITE" id="PS50937">
    <property type="entry name" value="HTH_MERR_2"/>
    <property type="match status" value="1"/>
</dbReference>
<dbReference type="Gene3D" id="3.40.50.280">
    <property type="entry name" value="Cobalamin-binding domain"/>
    <property type="match status" value="1"/>
</dbReference>
<dbReference type="InterPro" id="IPR003759">
    <property type="entry name" value="Cbl-bd_cap"/>
</dbReference>
<dbReference type="InterPro" id="IPR000551">
    <property type="entry name" value="MerR-type_HTH_dom"/>
</dbReference>
<dbReference type="InterPro" id="IPR036724">
    <property type="entry name" value="Cobalamin-bd_sf"/>
</dbReference>
<dbReference type="InterPro" id="IPR009061">
    <property type="entry name" value="DNA-bd_dom_put_sf"/>
</dbReference>
<dbReference type="Gene3D" id="1.10.1240.10">
    <property type="entry name" value="Methionine synthase domain"/>
    <property type="match status" value="1"/>
</dbReference>
<dbReference type="GO" id="GO:0006355">
    <property type="term" value="P:regulation of DNA-templated transcription"/>
    <property type="evidence" value="ECO:0007669"/>
    <property type="project" value="InterPro"/>
</dbReference>
<evidence type="ECO:0000259" key="1">
    <source>
        <dbReference type="PROSITE" id="PS50937"/>
    </source>
</evidence>
<organism evidence="3 4">
    <name type="scientific">Candidatus Methylophosphatis roskildensis</name>
    <dbReference type="NCBI Taxonomy" id="2899263"/>
    <lineage>
        <taxon>Bacteria</taxon>
        <taxon>Pseudomonadati</taxon>
        <taxon>Pseudomonadota</taxon>
        <taxon>Betaproteobacteria</taxon>
        <taxon>Nitrosomonadales</taxon>
        <taxon>Sterolibacteriaceae</taxon>
        <taxon>Candidatus Methylophosphatis</taxon>
    </lineage>
</organism>
<reference evidence="3" key="1">
    <citation type="submission" date="2020-10" db="EMBL/GenBank/DDBJ databases">
        <title>Connecting structure to function with the recovery of over 1000 high-quality activated sludge metagenome-assembled genomes encoding full-length rRNA genes using long-read sequencing.</title>
        <authorList>
            <person name="Singleton C.M."/>
            <person name="Petriglieri F."/>
            <person name="Kristensen J.M."/>
            <person name="Kirkegaard R.H."/>
            <person name="Michaelsen T.Y."/>
            <person name="Andersen M.H."/>
            <person name="Karst S.M."/>
            <person name="Dueholm M.S."/>
            <person name="Nielsen P.H."/>
            <person name="Albertsen M."/>
        </authorList>
    </citation>
    <scope>NUCLEOTIDE SEQUENCE</scope>
    <source>
        <strain evidence="3">Bjer_18-Q3-R1-45_BAT3C.347</strain>
    </source>
</reference>
<evidence type="ECO:0000313" key="3">
    <source>
        <dbReference type="EMBL" id="MBK6975516.1"/>
    </source>
</evidence>
<dbReference type="InterPro" id="IPR006158">
    <property type="entry name" value="Cobalamin-bd"/>
</dbReference>
<evidence type="ECO:0000259" key="2">
    <source>
        <dbReference type="PROSITE" id="PS51332"/>
    </source>
</evidence>
<dbReference type="PROSITE" id="PS51332">
    <property type="entry name" value="B12_BINDING"/>
    <property type="match status" value="1"/>
</dbReference>
<dbReference type="AlphaFoldDB" id="A0A9D7E891"/>
<feature type="domain" description="HTH merR-type" evidence="1">
    <location>
        <begin position="6"/>
        <end position="64"/>
    </location>
</feature>
<dbReference type="CDD" id="cd01104">
    <property type="entry name" value="HTH_MlrA-CarA"/>
    <property type="match status" value="1"/>
</dbReference>
<dbReference type="GO" id="GO:0046872">
    <property type="term" value="F:metal ion binding"/>
    <property type="evidence" value="ECO:0007669"/>
    <property type="project" value="InterPro"/>
</dbReference>
<sequence length="304" mass="33469">MTEFPGLSIAAVERDTGLSKDTLRVWERRYGFPKPLRDIFGERLYSAAEVDKLRCIKRLLDQGFRPSKLIDSSTEELTKLLESPRDAVAGIRELPSELASILDLVKLHRSDALRGLLTQTLMKHGLQQFVAAIAAPLNQRIGEAWMRGEIGVTEEHLYTELLQNTLRSAINAYPIHGLRPKVLLTTLPGEEHSLGLLMAEAMLVPEGARCVSLGIQTPLSDILLAARSGEVDVVALSFSAAYPVRHAVEGLTSLRGLLPEATALWAGGEGVRGRQRSLPNTRVIEGIDDTLAALREWRTARLDN</sequence>
<name>A0A9D7E891_9PROT</name>
<gene>
    <name evidence="3" type="ORF">IPH26_22040</name>
</gene>
<dbReference type="GO" id="GO:0003677">
    <property type="term" value="F:DNA binding"/>
    <property type="evidence" value="ECO:0007669"/>
    <property type="project" value="InterPro"/>
</dbReference>
<proteinExistence type="predicted"/>
<dbReference type="Pfam" id="PF02607">
    <property type="entry name" value="B12-binding_2"/>
    <property type="match status" value="1"/>
</dbReference>
<dbReference type="EMBL" id="JADJEV010000005">
    <property type="protein sequence ID" value="MBK6975516.1"/>
    <property type="molecule type" value="Genomic_DNA"/>
</dbReference>
<dbReference type="SUPFAM" id="SSF46955">
    <property type="entry name" value="Putative DNA-binding domain"/>
    <property type="match status" value="1"/>
</dbReference>